<protein>
    <submittedName>
        <fullName evidence="1">Uncharacterized protein</fullName>
    </submittedName>
</protein>
<evidence type="ECO:0000313" key="1">
    <source>
        <dbReference type="EMBL" id="KAJ1213418.1"/>
    </source>
</evidence>
<organism evidence="1 2">
    <name type="scientific">Pleurodeles waltl</name>
    <name type="common">Iberian ribbed newt</name>
    <dbReference type="NCBI Taxonomy" id="8319"/>
    <lineage>
        <taxon>Eukaryota</taxon>
        <taxon>Metazoa</taxon>
        <taxon>Chordata</taxon>
        <taxon>Craniata</taxon>
        <taxon>Vertebrata</taxon>
        <taxon>Euteleostomi</taxon>
        <taxon>Amphibia</taxon>
        <taxon>Batrachia</taxon>
        <taxon>Caudata</taxon>
        <taxon>Salamandroidea</taxon>
        <taxon>Salamandridae</taxon>
        <taxon>Pleurodelinae</taxon>
        <taxon>Pleurodeles</taxon>
    </lineage>
</organism>
<dbReference type="AlphaFoldDB" id="A0AAV7WJB7"/>
<name>A0AAV7WJB7_PLEWA</name>
<dbReference type="EMBL" id="JANPWB010000001">
    <property type="protein sequence ID" value="KAJ1213418.1"/>
    <property type="molecule type" value="Genomic_DNA"/>
</dbReference>
<sequence>MSQNALSEYGCGELGLAEAEARKDGELSDDDMQIITVCCGGQLPAGANAANKRRNEVLDYSVANREKPYFILGRYA</sequence>
<dbReference type="Proteomes" id="UP001066276">
    <property type="component" value="Chromosome 1_1"/>
</dbReference>
<reference evidence="1" key="1">
    <citation type="journal article" date="2022" name="bioRxiv">
        <title>Sequencing and chromosome-scale assembly of the giantPleurodeles waltlgenome.</title>
        <authorList>
            <person name="Brown T."/>
            <person name="Elewa A."/>
            <person name="Iarovenko S."/>
            <person name="Subramanian E."/>
            <person name="Araus A.J."/>
            <person name="Petzold A."/>
            <person name="Susuki M."/>
            <person name="Suzuki K.-i.T."/>
            <person name="Hayashi T."/>
            <person name="Toyoda A."/>
            <person name="Oliveira C."/>
            <person name="Osipova E."/>
            <person name="Leigh N.D."/>
            <person name="Simon A."/>
            <person name="Yun M.H."/>
        </authorList>
    </citation>
    <scope>NUCLEOTIDE SEQUENCE</scope>
    <source>
        <strain evidence="1">20211129_DDA</strain>
        <tissue evidence="1">Liver</tissue>
    </source>
</reference>
<accession>A0AAV7WJB7</accession>
<evidence type="ECO:0000313" key="2">
    <source>
        <dbReference type="Proteomes" id="UP001066276"/>
    </source>
</evidence>
<comment type="caution">
    <text evidence="1">The sequence shown here is derived from an EMBL/GenBank/DDBJ whole genome shotgun (WGS) entry which is preliminary data.</text>
</comment>
<keyword evidence="2" id="KW-1185">Reference proteome</keyword>
<proteinExistence type="predicted"/>
<gene>
    <name evidence="1" type="ORF">NDU88_001055</name>
</gene>